<comment type="caution">
    <text evidence="2">The sequence shown here is derived from an EMBL/GenBank/DDBJ whole genome shotgun (WGS) entry which is preliminary data.</text>
</comment>
<dbReference type="PROSITE" id="PS51273">
    <property type="entry name" value="GATASE_TYPE_1"/>
    <property type="match status" value="1"/>
</dbReference>
<protein>
    <submittedName>
        <fullName evidence="2">Putative glutamine amidotransferase</fullName>
    </submittedName>
</protein>
<evidence type="ECO:0000313" key="3">
    <source>
        <dbReference type="Proteomes" id="UP000239203"/>
    </source>
</evidence>
<name>A0A2S6GUI9_9PSEU</name>
<keyword evidence="2" id="KW-0808">Transferase</keyword>
<sequence length="243" mass="25689">MASNVSDRPPVIGLTTYLEPATFGIWETEAAVLHREYLDAVRAAGGNPVLLPPIGDWRAATVGWLDGLVLSGGADIEPRRYGQRPHPTTGTPQPQRDAAEFALLDAALALDLPVLAVCRGMQVLNVALGGTLHQHTPEVIGTTDHQPQVATFGKTALSLVPGSVLAGVLGESVSTLCHHHQSLDRVADGLRVVGTAEDGTVEAVELAGPGFCVGLQSHPEQNTDDVRVFAALVRAARDRRETR</sequence>
<keyword evidence="2" id="KW-0315">Glutamine amidotransferase</keyword>
<dbReference type="GO" id="GO:0005829">
    <property type="term" value="C:cytosol"/>
    <property type="evidence" value="ECO:0007669"/>
    <property type="project" value="TreeGrafter"/>
</dbReference>
<dbReference type="Gene3D" id="3.40.50.880">
    <property type="match status" value="1"/>
</dbReference>
<dbReference type="Pfam" id="PF07722">
    <property type="entry name" value="Peptidase_C26"/>
    <property type="match status" value="1"/>
</dbReference>
<dbReference type="InterPro" id="IPR044668">
    <property type="entry name" value="PuuD-like"/>
</dbReference>
<dbReference type="GO" id="GO:0033969">
    <property type="term" value="F:gamma-glutamyl-gamma-aminobutyrate hydrolase activity"/>
    <property type="evidence" value="ECO:0007669"/>
    <property type="project" value="TreeGrafter"/>
</dbReference>
<feature type="region of interest" description="Disordered" evidence="1">
    <location>
        <begin position="76"/>
        <end position="95"/>
    </location>
</feature>
<reference evidence="2 3" key="1">
    <citation type="submission" date="2018-02" db="EMBL/GenBank/DDBJ databases">
        <title>Genomic Encyclopedia of Archaeal and Bacterial Type Strains, Phase II (KMG-II): from individual species to whole genera.</title>
        <authorList>
            <person name="Goeker M."/>
        </authorList>
    </citation>
    <scope>NUCLEOTIDE SEQUENCE [LARGE SCALE GENOMIC DNA]</scope>
    <source>
        <strain evidence="2 3">YU 961-1</strain>
    </source>
</reference>
<organism evidence="2 3">
    <name type="scientific">Actinokineospora auranticolor</name>
    <dbReference type="NCBI Taxonomy" id="155976"/>
    <lineage>
        <taxon>Bacteria</taxon>
        <taxon>Bacillati</taxon>
        <taxon>Actinomycetota</taxon>
        <taxon>Actinomycetes</taxon>
        <taxon>Pseudonocardiales</taxon>
        <taxon>Pseudonocardiaceae</taxon>
        <taxon>Actinokineospora</taxon>
    </lineage>
</organism>
<dbReference type="RefSeq" id="WP_104478421.1">
    <property type="nucleotide sequence ID" value="NZ_CP154825.1"/>
</dbReference>
<dbReference type="GO" id="GO:0016740">
    <property type="term" value="F:transferase activity"/>
    <property type="evidence" value="ECO:0007669"/>
    <property type="project" value="UniProtKB-KW"/>
</dbReference>
<keyword evidence="3" id="KW-1185">Reference proteome</keyword>
<dbReference type="OrthoDB" id="9813383at2"/>
<dbReference type="InterPro" id="IPR029062">
    <property type="entry name" value="Class_I_gatase-like"/>
</dbReference>
<dbReference type="Proteomes" id="UP000239203">
    <property type="component" value="Unassembled WGS sequence"/>
</dbReference>
<dbReference type="CDD" id="cd01745">
    <property type="entry name" value="GATase1_2"/>
    <property type="match status" value="1"/>
</dbReference>
<gene>
    <name evidence="2" type="ORF">CLV40_104103</name>
</gene>
<accession>A0A2S6GUI9</accession>
<evidence type="ECO:0000256" key="1">
    <source>
        <dbReference type="SAM" id="MobiDB-lite"/>
    </source>
</evidence>
<dbReference type="InterPro" id="IPR011697">
    <property type="entry name" value="Peptidase_C26"/>
</dbReference>
<evidence type="ECO:0000313" key="2">
    <source>
        <dbReference type="EMBL" id="PPK68859.1"/>
    </source>
</evidence>
<dbReference type="PANTHER" id="PTHR43235:SF1">
    <property type="entry name" value="GLUTAMINE AMIDOTRANSFERASE PB2B2.05-RELATED"/>
    <property type="match status" value="1"/>
</dbReference>
<dbReference type="GO" id="GO:0006598">
    <property type="term" value="P:polyamine catabolic process"/>
    <property type="evidence" value="ECO:0007669"/>
    <property type="project" value="TreeGrafter"/>
</dbReference>
<dbReference type="EMBL" id="PTIX01000004">
    <property type="protein sequence ID" value="PPK68859.1"/>
    <property type="molecule type" value="Genomic_DNA"/>
</dbReference>
<proteinExistence type="predicted"/>
<dbReference type="SUPFAM" id="SSF52317">
    <property type="entry name" value="Class I glutamine amidotransferase-like"/>
    <property type="match status" value="1"/>
</dbReference>
<dbReference type="AlphaFoldDB" id="A0A2S6GUI9"/>
<dbReference type="PANTHER" id="PTHR43235">
    <property type="entry name" value="GLUTAMINE AMIDOTRANSFERASE PB2B2.05-RELATED"/>
    <property type="match status" value="1"/>
</dbReference>